<dbReference type="SMART" id="SM00822">
    <property type="entry name" value="PKS_KR"/>
    <property type="match status" value="1"/>
</dbReference>
<protein>
    <submittedName>
        <fullName evidence="4">SDR family NAD(P)-dependent oxidoreductase</fullName>
    </submittedName>
</protein>
<proteinExistence type="inferred from homology"/>
<feature type="domain" description="Ketoreductase" evidence="3">
    <location>
        <begin position="13"/>
        <end position="191"/>
    </location>
</feature>
<gene>
    <name evidence="4" type="ORF">F0M18_10385</name>
</gene>
<dbReference type="Pfam" id="PF00106">
    <property type="entry name" value="adh_short"/>
    <property type="match status" value="1"/>
</dbReference>
<dbReference type="GO" id="GO:0016491">
    <property type="term" value="F:oxidoreductase activity"/>
    <property type="evidence" value="ECO:0007669"/>
    <property type="project" value="UniProtKB-KW"/>
</dbReference>
<evidence type="ECO:0000313" key="5">
    <source>
        <dbReference type="Proteomes" id="UP000323708"/>
    </source>
</evidence>
<name>A0A5B0WZV3_9GAMM</name>
<dbReference type="Proteomes" id="UP000323708">
    <property type="component" value="Unassembled WGS sequence"/>
</dbReference>
<keyword evidence="2" id="KW-0560">Oxidoreductase</keyword>
<evidence type="ECO:0000256" key="1">
    <source>
        <dbReference type="ARBA" id="ARBA00006484"/>
    </source>
</evidence>
<organism evidence="4 5">
    <name type="scientific">Pseudohalioglobus sediminis</name>
    <dbReference type="NCBI Taxonomy" id="2606449"/>
    <lineage>
        <taxon>Bacteria</taxon>
        <taxon>Pseudomonadati</taxon>
        <taxon>Pseudomonadota</taxon>
        <taxon>Gammaproteobacteria</taxon>
        <taxon>Cellvibrionales</taxon>
        <taxon>Halieaceae</taxon>
        <taxon>Pseudohalioglobus</taxon>
    </lineage>
</organism>
<dbReference type="RefSeq" id="WP_149611361.1">
    <property type="nucleotide sequence ID" value="NZ_VTUX01000004.1"/>
</dbReference>
<dbReference type="EMBL" id="VTUX01000004">
    <property type="protein sequence ID" value="KAA1191925.1"/>
    <property type="molecule type" value="Genomic_DNA"/>
</dbReference>
<dbReference type="InterPro" id="IPR002347">
    <property type="entry name" value="SDR_fam"/>
</dbReference>
<keyword evidence="5" id="KW-1185">Reference proteome</keyword>
<dbReference type="GO" id="GO:0016020">
    <property type="term" value="C:membrane"/>
    <property type="evidence" value="ECO:0007669"/>
    <property type="project" value="TreeGrafter"/>
</dbReference>
<dbReference type="AlphaFoldDB" id="A0A5B0WZV3"/>
<reference evidence="4 5" key="1">
    <citation type="submission" date="2019-09" db="EMBL/GenBank/DDBJ databases">
        <authorList>
            <person name="Chen X.-Y."/>
        </authorList>
    </citation>
    <scope>NUCLEOTIDE SEQUENCE [LARGE SCALE GENOMIC DNA]</scope>
    <source>
        <strain evidence="4 5">NY5</strain>
    </source>
</reference>
<dbReference type="PROSITE" id="PS00061">
    <property type="entry name" value="ADH_SHORT"/>
    <property type="match status" value="1"/>
</dbReference>
<dbReference type="InterPro" id="IPR036291">
    <property type="entry name" value="NAD(P)-bd_dom_sf"/>
</dbReference>
<dbReference type="PANTHER" id="PTHR44196:SF1">
    <property type="entry name" value="DEHYDROGENASE_REDUCTASE SDR FAMILY MEMBER 7B"/>
    <property type="match status" value="1"/>
</dbReference>
<sequence>MNKVVKESASHAGVTLVTGGASGMGLLLTKKLAARGDKIAVADVNPLPADDAIASNPGVTAFICDMSDTAAVENMVAEISSRLGEVTRLIHCAAIMPAGDLSEMEATQTNRVMAINYMGTVNITRTVLPGMLARDAGAIAVIGSMAGSVLTHGMGAYCASKAATNTYMEVLQEENRHNKVQILLICPPMVNTPLVDQALDGGPKSLGLAKSTNRMASPESIVDAILGGLENGASTVRPGEAGFMMWLRRFSPALLWWIMRKANAR</sequence>
<dbReference type="Gene3D" id="3.40.50.720">
    <property type="entry name" value="NAD(P)-binding Rossmann-like Domain"/>
    <property type="match status" value="1"/>
</dbReference>
<comment type="similarity">
    <text evidence="1">Belongs to the short-chain dehydrogenases/reductases (SDR) family.</text>
</comment>
<comment type="caution">
    <text evidence="4">The sequence shown here is derived from an EMBL/GenBank/DDBJ whole genome shotgun (WGS) entry which is preliminary data.</text>
</comment>
<dbReference type="InterPro" id="IPR020904">
    <property type="entry name" value="Sc_DH/Rdtase_CS"/>
</dbReference>
<dbReference type="SUPFAM" id="SSF51735">
    <property type="entry name" value="NAD(P)-binding Rossmann-fold domains"/>
    <property type="match status" value="1"/>
</dbReference>
<evidence type="ECO:0000256" key="2">
    <source>
        <dbReference type="ARBA" id="ARBA00023002"/>
    </source>
</evidence>
<dbReference type="InterPro" id="IPR057326">
    <property type="entry name" value="KR_dom"/>
</dbReference>
<dbReference type="PANTHER" id="PTHR44196">
    <property type="entry name" value="DEHYDROGENASE/REDUCTASE SDR FAMILY MEMBER 7B"/>
    <property type="match status" value="1"/>
</dbReference>
<evidence type="ECO:0000259" key="3">
    <source>
        <dbReference type="SMART" id="SM00822"/>
    </source>
</evidence>
<accession>A0A5B0WZV3</accession>
<dbReference type="PRINTS" id="PR00081">
    <property type="entry name" value="GDHRDH"/>
</dbReference>
<evidence type="ECO:0000313" key="4">
    <source>
        <dbReference type="EMBL" id="KAA1191925.1"/>
    </source>
</evidence>